<evidence type="ECO:0000259" key="5">
    <source>
        <dbReference type="Pfam" id="PF08323"/>
    </source>
</evidence>
<feature type="domain" description="Starch synthase catalytic" evidence="5">
    <location>
        <begin position="5"/>
        <end position="229"/>
    </location>
</feature>
<dbReference type="KEGG" id="aps:CFPG_736"/>
<comment type="catalytic activity">
    <reaction evidence="1">
        <text>[(1-&gt;4)-alpha-D-glucosyl](n) + ADP-alpha-D-glucose = [(1-&gt;4)-alpha-D-glucosyl](n+1) + ADP + H(+)</text>
        <dbReference type="Rhea" id="RHEA:18189"/>
        <dbReference type="Rhea" id="RHEA-COMP:9584"/>
        <dbReference type="Rhea" id="RHEA-COMP:9587"/>
        <dbReference type="ChEBI" id="CHEBI:15378"/>
        <dbReference type="ChEBI" id="CHEBI:15444"/>
        <dbReference type="ChEBI" id="CHEBI:57498"/>
        <dbReference type="ChEBI" id="CHEBI:456216"/>
        <dbReference type="EC" id="2.4.1.21"/>
    </reaction>
</comment>
<keyword evidence="3" id="KW-0328">Glycosyltransferase</keyword>
<accession>B6YS27</accession>
<dbReference type="SUPFAM" id="SSF53756">
    <property type="entry name" value="UDP-Glycosyltransferase/glycogen phosphorylase"/>
    <property type="match status" value="1"/>
</dbReference>
<dbReference type="EMBL" id="AP010656">
    <property type="protein sequence ID" value="BAG83999.1"/>
    <property type="molecule type" value="Genomic_DNA"/>
</dbReference>
<dbReference type="AlphaFoldDB" id="B6YS27"/>
<dbReference type="CAZy" id="GT5">
    <property type="family name" value="Glycosyltransferase Family 5"/>
</dbReference>
<gene>
    <name evidence="6" type="ordered locus">CFPG_736</name>
</gene>
<dbReference type="RefSeq" id="WP_012573755.1">
    <property type="nucleotide sequence ID" value="NC_011565.1"/>
</dbReference>
<keyword evidence="4" id="KW-0808">Transferase</keyword>
<evidence type="ECO:0000256" key="4">
    <source>
        <dbReference type="ARBA" id="ARBA00022679"/>
    </source>
</evidence>
<evidence type="ECO:0000313" key="7">
    <source>
        <dbReference type="Proteomes" id="UP000000723"/>
    </source>
</evidence>
<evidence type="ECO:0000256" key="3">
    <source>
        <dbReference type="ARBA" id="ARBA00022676"/>
    </source>
</evidence>
<evidence type="ECO:0000256" key="1">
    <source>
        <dbReference type="ARBA" id="ARBA00001478"/>
    </source>
</evidence>
<reference evidence="7" key="1">
    <citation type="journal article" date="2008" name="Science">
        <title>Genome of an endosymbiont coupling N2 fixation to cellulolysis within RT protist cells in termite gut.</title>
        <authorList>
            <person name="Hongoh Y."/>
            <person name="Sharma V.K."/>
            <person name="Prakash T."/>
            <person name="Noda S."/>
            <person name="Toh H."/>
            <person name="Taylor T.D."/>
            <person name="Kudo T."/>
            <person name="Sakaki Y."/>
            <person name="Toyoda A."/>
            <person name="Hattori M."/>
            <person name="Ohkuma M."/>
        </authorList>
    </citation>
    <scope>NUCLEOTIDE SEQUENCE [LARGE SCALE GENOMIC DNA]</scope>
</reference>
<dbReference type="Pfam" id="PF08323">
    <property type="entry name" value="Glyco_transf_5"/>
    <property type="match status" value="1"/>
</dbReference>
<keyword evidence="7" id="KW-1185">Reference proteome</keyword>
<dbReference type="Proteomes" id="UP000000723">
    <property type="component" value="Chromosome"/>
</dbReference>
<dbReference type="STRING" id="511995.CFPG_736"/>
<evidence type="ECO:0000313" key="6">
    <source>
        <dbReference type="EMBL" id="BAG83999.1"/>
    </source>
</evidence>
<dbReference type="OrthoDB" id="9808590at2"/>
<name>B6YS27_AZOPC</name>
<sequence>MMKQKVLFITAEMFPFLPKTEISFLVQKLSRGICERGKEVRNFMPKFGVINERKYQLHEVIRFSGANLVIGDLDYSLFVKVATIPLSRIQVYFVYSKELFQEKNILHDDMGNELPDNDEKSVFFARGVIETVKRLGWSPDLIHCHGWMTALVPLYVKRHYNIDSCFANTKVIYSVYNDIFYQPFEKQFLEKIMIEGITINDIKHIKDKVNFESLTRLAIDFSDGLVQASIEIHPKIKYYIQQKEGLPFLEYQSEDMRIDTYNDFYDQILNQ</sequence>
<dbReference type="Gene3D" id="3.40.50.2000">
    <property type="entry name" value="Glycogen Phosphorylase B"/>
    <property type="match status" value="1"/>
</dbReference>
<dbReference type="eggNOG" id="COG0297">
    <property type="taxonomic scope" value="Bacteria"/>
</dbReference>
<dbReference type="PANTHER" id="PTHR45825">
    <property type="entry name" value="GRANULE-BOUND STARCH SYNTHASE 1, CHLOROPLASTIC/AMYLOPLASTIC"/>
    <property type="match status" value="1"/>
</dbReference>
<dbReference type="HOGENOM" id="CLU_085315_0_0_10"/>
<protein>
    <recommendedName>
        <fullName evidence="2">starch synthase</fullName>
        <ecNumber evidence="2">2.4.1.21</ecNumber>
    </recommendedName>
</protein>
<proteinExistence type="predicted"/>
<dbReference type="GO" id="GO:0009011">
    <property type="term" value="F:alpha-1,4-glucan glucosyltransferase (ADP-glucose donor) activity"/>
    <property type="evidence" value="ECO:0007669"/>
    <property type="project" value="UniProtKB-EC"/>
</dbReference>
<dbReference type="EC" id="2.4.1.21" evidence="2"/>
<dbReference type="PANTHER" id="PTHR45825:SF11">
    <property type="entry name" value="ALPHA AMYLASE DOMAIN-CONTAINING PROTEIN"/>
    <property type="match status" value="1"/>
</dbReference>
<dbReference type="InterPro" id="IPR013534">
    <property type="entry name" value="Starch_synth_cat_dom"/>
</dbReference>
<organism evidence="6 7">
    <name type="scientific">Azobacteroides pseudotrichonymphae genomovar. CFP2</name>
    <dbReference type="NCBI Taxonomy" id="511995"/>
    <lineage>
        <taxon>Bacteria</taxon>
        <taxon>Pseudomonadati</taxon>
        <taxon>Bacteroidota</taxon>
        <taxon>Bacteroidia</taxon>
        <taxon>Bacteroidales</taxon>
        <taxon>Candidatus Azobacteroides</taxon>
    </lineage>
</organism>
<evidence type="ECO:0000256" key="2">
    <source>
        <dbReference type="ARBA" id="ARBA00012588"/>
    </source>
</evidence>